<dbReference type="SUPFAM" id="SSF103473">
    <property type="entry name" value="MFS general substrate transporter"/>
    <property type="match status" value="1"/>
</dbReference>
<feature type="transmembrane region" description="Helical" evidence="6">
    <location>
        <begin position="21"/>
        <end position="42"/>
    </location>
</feature>
<dbReference type="InterPro" id="IPR020846">
    <property type="entry name" value="MFS_dom"/>
</dbReference>
<organism evidence="8 9">
    <name type="scientific">Bifidobacterium callimiconis</name>
    <dbReference type="NCBI Taxonomy" id="2306973"/>
    <lineage>
        <taxon>Bacteria</taxon>
        <taxon>Bacillati</taxon>
        <taxon>Actinomycetota</taxon>
        <taxon>Actinomycetes</taxon>
        <taxon>Bifidobacteriales</taxon>
        <taxon>Bifidobacteriaceae</taxon>
        <taxon>Bifidobacterium</taxon>
    </lineage>
</organism>
<accession>A0A430FD36</accession>
<sequence>MNTHGTTHGTDDVAAKARRTLIPLLVIYLLGTVCLQAFNLVFQHIGADLGAPDQASLITAIPGVVLGIVCFIYGSLGDFLSLKRITLFGLALLCAGSVLGFLLHGSLPLVIGFRIIQTIGFQAAGSVYLVIVAKYLKPEEKLLYFGLFTADYQLATAIGVLSGGLFVSIDWSYLFLIPLLSLLVIIPLAKDLPSSRGGQGNVDVPGFAIFGVAVLLLTLFFSMLQWWMIVASLAFFILFAVYIAKARDPFITPDFFHNARWIKSIMLIVIFYFINFSVTPLVNAFGSEVYGMTSSQISLMLLPALILATISGTCSGRIAKAIGREHAILTGGTLMGLGMLGSALCLGLGPVAVAVTMCLFYGGMAMLYSPTVDTVLGTLTPEQSGRGVGLNDLAMQGAGAIGIAVFGGPIVMQPFAGGSLIGATGAAANASNMLLIYAAIMAFGVIWFLVFRRSIAGKR</sequence>
<comment type="caution">
    <text evidence="8">The sequence shown here is derived from an EMBL/GenBank/DDBJ whole genome shotgun (WGS) entry which is preliminary data.</text>
</comment>
<evidence type="ECO:0000256" key="2">
    <source>
        <dbReference type="ARBA" id="ARBA00022448"/>
    </source>
</evidence>
<feature type="transmembrane region" description="Helical" evidence="6">
    <location>
        <begin position="297"/>
        <end position="316"/>
    </location>
</feature>
<dbReference type="InterPro" id="IPR011701">
    <property type="entry name" value="MFS"/>
</dbReference>
<dbReference type="EMBL" id="QXGJ01000006">
    <property type="protein sequence ID" value="RSX50711.1"/>
    <property type="molecule type" value="Genomic_DNA"/>
</dbReference>
<keyword evidence="3 6" id="KW-0812">Transmembrane</keyword>
<dbReference type="RefSeq" id="WP_126030231.1">
    <property type="nucleotide sequence ID" value="NZ_QXGJ01000006.1"/>
</dbReference>
<feature type="transmembrane region" description="Helical" evidence="6">
    <location>
        <begin position="201"/>
        <end position="220"/>
    </location>
</feature>
<keyword evidence="2" id="KW-0813">Transport</keyword>
<feature type="transmembrane region" description="Helical" evidence="6">
    <location>
        <begin position="85"/>
        <end position="103"/>
    </location>
</feature>
<feature type="domain" description="Major facilitator superfamily (MFS) profile" evidence="7">
    <location>
        <begin position="20"/>
        <end position="456"/>
    </location>
</feature>
<feature type="transmembrane region" description="Helical" evidence="6">
    <location>
        <begin position="265"/>
        <end position="285"/>
    </location>
</feature>
<keyword evidence="5 6" id="KW-0472">Membrane</keyword>
<evidence type="ECO:0000256" key="1">
    <source>
        <dbReference type="ARBA" id="ARBA00004651"/>
    </source>
</evidence>
<dbReference type="PANTHER" id="PTHR42718:SF9">
    <property type="entry name" value="MAJOR FACILITATOR SUPERFAMILY MULTIDRUG TRANSPORTER MFSC"/>
    <property type="match status" value="1"/>
</dbReference>
<dbReference type="Pfam" id="PF07690">
    <property type="entry name" value="MFS_1"/>
    <property type="match status" value="1"/>
</dbReference>
<feature type="transmembrane region" description="Helical" evidence="6">
    <location>
        <begin position="54"/>
        <end position="73"/>
    </location>
</feature>
<feature type="transmembrane region" description="Helical" evidence="6">
    <location>
        <begin position="226"/>
        <end position="244"/>
    </location>
</feature>
<dbReference type="GO" id="GO:0022857">
    <property type="term" value="F:transmembrane transporter activity"/>
    <property type="evidence" value="ECO:0007669"/>
    <property type="project" value="InterPro"/>
</dbReference>
<dbReference type="Proteomes" id="UP000288607">
    <property type="component" value="Unassembled WGS sequence"/>
</dbReference>
<gene>
    <name evidence="8" type="ORF">D2E23_1376</name>
</gene>
<reference evidence="8 9" key="1">
    <citation type="submission" date="2018-09" db="EMBL/GenBank/DDBJ databases">
        <title>Characterization of the phylogenetic diversity of five novel species belonging to the genus Bifidobacterium.</title>
        <authorList>
            <person name="Lugli G.A."/>
            <person name="Duranti S."/>
            <person name="Milani C."/>
        </authorList>
    </citation>
    <scope>NUCLEOTIDE SEQUENCE [LARGE SCALE GENOMIC DNA]</scope>
    <source>
        <strain evidence="8 9">2028B</strain>
    </source>
</reference>
<dbReference type="PANTHER" id="PTHR42718">
    <property type="entry name" value="MAJOR FACILITATOR SUPERFAMILY MULTIDRUG TRANSPORTER MFSC"/>
    <property type="match status" value="1"/>
</dbReference>
<evidence type="ECO:0000256" key="6">
    <source>
        <dbReference type="SAM" id="Phobius"/>
    </source>
</evidence>
<evidence type="ECO:0000256" key="3">
    <source>
        <dbReference type="ARBA" id="ARBA00022692"/>
    </source>
</evidence>
<comment type="subcellular location">
    <subcellularLocation>
        <location evidence="1">Cell membrane</location>
        <topology evidence="1">Multi-pass membrane protein</topology>
    </subcellularLocation>
</comment>
<protein>
    <submittedName>
        <fullName evidence="8">MFS, tetracycline-resistance protein</fullName>
    </submittedName>
</protein>
<dbReference type="AlphaFoldDB" id="A0A430FD36"/>
<feature type="transmembrane region" description="Helical" evidence="6">
    <location>
        <begin position="109"/>
        <end position="130"/>
    </location>
</feature>
<dbReference type="PRINTS" id="PR01036">
    <property type="entry name" value="TCRTETB"/>
</dbReference>
<keyword evidence="4 6" id="KW-1133">Transmembrane helix</keyword>
<keyword evidence="9" id="KW-1185">Reference proteome</keyword>
<evidence type="ECO:0000313" key="8">
    <source>
        <dbReference type="EMBL" id="RSX50711.1"/>
    </source>
</evidence>
<dbReference type="GO" id="GO:0005886">
    <property type="term" value="C:plasma membrane"/>
    <property type="evidence" value="ECO:0007669"/>
    <property type="project" value="UniProtKB-SubCell"/>
</dbReference>
<evidence type="ECO:0000259" key="7">
    <source>
        <dbReference type="PROSITE" id="PS50850"/>
    </source>
</evidence>
<evidence type="ECO:0000313" key="9">
    <source>
        <dbReference type="Proteomes" id="UP000288607"/>
    </source>
</evidence>
<dbReference type="PROSITE" id="PS50850">
    <property type="entry name" value="MFS"/>
    <property type="match status" value="1"/>
</dbReference>
<evidence type="ECO:0000256" key="5">
    <source>
        <dbReference type="ARBA" id="ARBA00023136"/>
    </source>
</evidence>
<feature type="transmembrane region" description="Helical" evidence="6">
    <location>
        <begin position="171"/>
        <end position="189"/>
    </location>
</feature>
<proteinExistence type="predicted"/>
<evidence type="ECO:0000256" key="4">
    <source>
        <dbReference type="ARBA" id="ARBA00022989"/>
    </source>
</evidence>
<feature type="transmembrane region" description="Helical" evidence="6">
    <location>
        <begin position="142"/>
        <end position="165"/>
    </location>
</feature>
<feature type="transmembrane region" description="Helical" evidence="6">
    <location>
        <begin position="434"/>
        <end position="451"/>
    </location>
</feature>
<feature type="transmembrane region" description="Helical" evidence="6">
    <location>
        <begin position="337"/>
        <end position="362"/>
    </location>
</feature>
<dbReference type="InterPro" id="IPR036259">
    <property type="entry name" value="MFS_trans_sf"/>
</dbReference>
<dbReference type="Gene3D" id="1.20.1250.20">
    <property type="entry name" value="MFS general substrate transporter like domains"/>
    <property type="match status" value="2"/>
</dbReference>
<dbReference type="OrthoDB" id="3247348at2"/>
<name>A0A430FD36_9BIFI</name>